<evidence type="ECO:0000313" key="1">
    <source>
        <dbReference type="EMBL" id="PWA58255.1"/>
    </source>
</evidence>
<reference evidence="1 2" key="1">
    <citation type="journal article" date="2018" name="Mol. Plant">
        <title>The genome of Artemisia annua provides insight into the evolution of Asteraceae family and artemisinin biosynthesis.</title>
        <authorList>
            <person name="Shen Q."/>
            <person name="Zhang L."/>
            <person name="Liao Z."/>
            <person name="Wang S."/>
            <person name="Yan T."/>
            <person name="Shi P."/>
            <person name="Liu M."/>
            <person name="Fu X."/>
            <person name="Pan Q."/>
            <person name="Wang Y."/>
            <person name="Lv Z."/>
            <person name="Lu X."/>
            <person name="Zhang F."/>
            <person name="Jiang W."/>
            <person name="Ma Y."/>
            <person name="Chen M."/>
            <person name="Hao X."/>
            <person name="Li L."/>
            <person name="Tang Y."/>
            <person name="Lv G."/>
            <person name="Zhou Y."/>
            <person name="Sun X."/>
            <person name="Brodelius P.E."/>
            <person name="Rose J.K.C."/>
            <person name="Tang K."/>
        </authorList>
    </citation>
    <scope>NUCLEOTIDE SEQUENCE [LARGE SCALE GENOMIC DNA]</scope>
    <source>
        <strain evidence="2">cv. Huhao1</strain>
        <tissue evidence="1">Leaf</tissue>
    </source>
</reference>
<keyword evidence="2" id="KW-1185">Reference proteome</keyword>
<dbReference type="AlphaFoldDB" id="A0A2U1MAH4"/>
<name>A0A2U1MAH4_ARTAN</name>
<sequence>MNFAMLYAHNLSSMFIVFTNTKIPFNITVKNYWQWRSRVPLNSGSPDAKVVRDTELIKRSSPILRHSNCCPVMFLKPSCFSTNTLSMPFRRTTGVVAKRQIPAPIITTSSSSIAATVYKPLPTYIYYDFSV</sequence>
<dbReference type="EMBL" id="PKPP01005949">
    <property type="protein sequence ID" value="PWA58255.1"/>
    <property type="molecule type" value="Genomic_DNA"/>
</dbReference>
<accession>A0A2U1MAH4</accession>
<proteinExistence type="predicted"/>
<organism evidence="1 2">
    <name type="scientific">Artemisia annua</name>
    <name type="common">Sweet wormwood</name>
    <dbReference type="NCBI Taxonomy" id="35608"/>
    <lineage>
        <taxon>Eukaryota</taxon>
        <taxon>Viridiplantae</taxon>
        <taxon>Streptophyta</taxon>
        <taxon>Embryophyta</taxon>
        <taxon>Tracheophyta</taxon>
        <taxon>Spermatophyta</taxon>
        <taxon>Magnoliopsida</taxon>
        <taxon>eudicotyledons</taxon>
        <taxon>Gunneridae</taxon>
        <taxon>Pentapetalae</taxon>
        <taxon>asterids</taxon>
        <taxon>campanulids</taxon>
        <taxon>Asterales</taxon>
        <taxon>Asteraceae</taxon>
        <taxon>Asteroideae</taxon>
        <taxon>Anthemideae</taxon>
        <taxon>Artemisiinae</taxon>
        <taxon>Artemisia</taxon>
    </lineage>
</organism>
<gene>
    <name evidence="1" type="ORF">CTI12_AA401470</name>
</gene>
<dbReference type="Proteomes" id="UP000245207">
    <property type="component" value="Unassembled WGS sequence"/>
</dbReference>
<protein>
    <submittedName>
        <fullName evidence="1">Uncharacterized protein</fullName>
    </submittedName>
</protein>
<evidence type="ECO:0000313" key="2">
    <source>
        <dbReference type="Proteomes" id="UP000245207"/>
    </source>
</evidence>
<comment type="caution">
    <text evidence="1">The sequence shown here is derived from an EMBL/GenBank/DDBJ whole genome shotgun (WGS) entry which is preliminary data.</text>
</comment>